<name>A0ABP8Q917_9GAMM</name>
<keyword evidence="1 7" id="KW-1003">Cell membrane</keyword>
<keyword evidence="9" id="KW-1185">Reference proteome</keyword>
<feature type="topological domain" description="Periplasmic" evidence="7">
    <location>
        <begin position="22"/>
        <end position="102"/>
    </location>
</feature>
<comment type="function">
    <text evidence="7">Essential cell division protein. May link together the upstream cell division proteins, which are predominantly cytoplasmic, with the downstream cell division proteins, which are predominantly periplasmic.</text>
</comment>
<evidence type="ECO:0000256" key="5">
    <source>
        <dbReference type="ARBA" id="ARBA00023136"/>
    </source>
</evidence>
<comment type="similarity">
    <text evidence="7">Belongs to the FtsB family.</text>
</comment>
<reference evidence="9" key="1">
    <citation type="journal article" date="2019" name="Int. J. Syst. Evol. Microbiol.">
        <title>The Global Catalogue of Microorganisms (GCM) 10K type strain sequencing project: providing services to taxonomists for standard genome sequencing and annotation.</title>
        <authorList>
            <consortium name="The Broad Institute Genomics Platform"/>
            <consortium name="The Broad Institute Genome Sequencing Center for Infectious Disease"/>
            <person name="Wu L."/>
            <person name="Ma J."/>
        </authorList>
    </citation>
    <scope>NUCLEOTIDE SEQUENCE [LARGE SCALE GENOMIC DNA]</scope>
    <source>
        <strain evidence="9">JCM 32226</strain>
    </source>
</reference>
<keyword evidence="3 7" id="KW-0812">Transmembrane</keyword>
<gene>
    <name evidence="7 8" type="primary">ftsB</name>
    <name evidence="8" type="ORF">GCM10023095_17690</name>
</gene>
<keyword evidence="7" id="KW-0175">Coiled coil</keyword>
<comment type="subunit">
    <text evidence="7">Part of a complex composed of FtsB, FtsL and FtsQ.</text>
</comment>
<keyword evidence="4 7" id="KW-1133">Transmembrane helix</keyword>
<keyword evidence="7" id="KW-0997">Cell inner membrane</keyword>
<proteinExistence type="inferred from homology"/>
<evidence type="ECO:0000256" key="6">
    <source>
        <dbReference type="ARBA" id="ARBA00023306"/>
    </source>
</evidence>
<organism evidence="8 9">
    <name type="scientific">Pseudaeromonas paramecii</name>
    <dbReference type="NCBI Taxonomy" id="2138166"/>
    <lineage>
        <taxon>Bacteria</taxon>
        <taxon>Pseudomonadati</taxon>
        <taxon>Pseudomonadota</taxon>
        <taxon>Gammaproteobacteria</taxon>
        <taxon>Aeromonadales</taxon>
        <taxon>Aeromonadaceae</taxon>
        <taxon>Pseudaeromonas</taxon>
    </lineage>
</organism>
<dbReference type="EMBL" id="BAABFC010000012">
    <property type="protein sequence ID" value="GAA4498727.1"/>
    <property type="molecule type" value="Genomic_DNA"/>
</dbReference>
<dbReference type="HAMAP" id="MF_00599">
    <property type="entry name" value="FtsB"/>
    <property type="match status" value="1"/>
</dbReference>
<keyword evidence="2 7" id="KW-0132">Cell division</keyword>
<dbReference type="RefSeq" id="WP_345012156.1">
    <property type="nucleotide sequence ID" value="NZ_BAABFC010000012.1"/>
</dbReference>
<comment type="subcellular location">
    <subcellularLocation>
        <location evidence="7">Cell inner membrane</location>
        <topology evidence="7">Single-pass type II membrane protein</topology>
    </subcellularLocation>
    <text evidence="7">Localizes to the division septum.</text>
</comment>
<dbReference type="PANTHER" id="PTHR37485">
    <property type="entry name" value="CELL DIVISION PROTEIN FTSB"/>
    <property type="match status" value="1"/>
</dbReference>
<evidence type="ECO:0000256" key="2">
    <source>
        <dbReference type="ARBA" id="ARBA00022618"/>
    </source>
</evidence>
<evidence type="ECO:0000313" key="9">
    <source>
        <dbReference type="Proteomes" id="UP001501321"/>
    </source>
</evidence>
<evidence type="ECO:0000256" key="3">
    <source>
        <dbReference type="ARBA" id="ARBA00022692"/>
    </source>
</evidence>
<accession>A0ABP8Q917</accession>
<sequence length="102" mass="11895">MRLFTLILIIILAWLQHQLWFGKNGLVEYRQRSEAVARQQADNQQLKERNQLLYKEIDDLKSGLEVIEELARNDLGFIKPDETFYRVLPRDARGPAQAAKGN</sequence>
<keyword evidence="6 7" id="KW-0131">Cell cycle</keyword>
<dbReference type="Pfam" id="PF04977">
    <property type="entry name" value="DivIC"/>
    <property type="match status" value="1"/>
</dbReference>
<dbReference type="InterPro" id="IPR023081">
    <property type="entry name" value="Cell_div_FtsB"/>
</dbReference>
<feature type="topological domain" description="Cytoplasmic" evidence="7">
    <location>
        <begin position="1"/>
        <end position="3"/>
    </location>
</feature>
<comment type="caution">
    <text evidence="8">The sequence shown here is derived from an EMBL/GenBank/DDBJ whole genome shotgun (WGS) entry which is preliminary data.</text>
</comment>
<evidence type="ECO:0000256" key="7">
    <source>
        <dbReference type="HAMAP-Rule" id="MF_00599"/>
    </source>
</evidence>
<feature type="coiled-coil region" evidence="7">
    <location>
        <begin position="29"/>
        <end position="63"/>
    </location>
</feature>
<dbReference type="Proteomes" id="UP001501321">
    <property type="component" value="Unassembled WGS sequence"/>
</dbReference>
<dbReference type="PANTHER" id="PTHR37485:SF1">
    <property type="entry name" value="CELL DIVISION PROTEIN FTSB"/>
    <property type="match status" value="1"/>
</dbReference>
<dbReference type="GO" id="GO:0051301">
    <property type="term" value="P:cell division"/>
    <property type="evidence" value="ECO:0007669"/>
    <property type="project" value="UniProtKB-KW"/>
</dbReference>
<keyword evidence="5 7" id="KW-0472">Membrane</keyword>
<evidence type="ECO:0000313" key="8">
    <source>
        <dbReference type="EMBL" id="GAA4498727.1"/>
    </source>
</evidence>
<evidence type="ECO:0000256" key="4">
    <source>
        <dbReference type="ARBA" id="ARBA00022989"/>
    </source>
</evidence>
<evidence type="ECO:0000256" key="1">
    <source>
        <dbReference type="ARBA" id="ARBA00022475"/>
    </source>
</evidence>
<protein>
    <recommendedName>
        <fullName evidence="7">Cell division protein FtsB</fullName>
    </recommendedName>
</protein>
<dbReference type="NCBIfam" id="NF002058">
    <property type="entry name" value="PRK00888.1"/>
    <property type="match status" value="1"/>
</dbReference>
<dbReference type="InterPro" id="IPR007060">
    <property type="entry name" value="FtsL/DivIC"/>
</dbReference>